<dbReference type="EMBL" id="JASCTH010000001">
    <property type="protein sequence ID" value="MDI6097021.1"/>
    <property type="molecule type" value="Genomic_DNA"/>
</dbReference>
<evidence type="ECO:0000313" key="3">
    <source>
        <dbReference type="Proteomes" id="UP001241758"/>
    </source>
</evidence>
<dbReference type="Proteomes" id="UP001241758">
    <property type="component" value="Unassembled WGS sequence"/>
</dbReference>
<proteinExistence type="predicted"/>
<feature type="transmembrane region" description="Helical" evidence="1">
    <location>
        <begin position="20"/>
        <end position="44"/>
    </location>
</feature>
<evidence type="ECO:0000313" key="2">
    <source>
        <dbReference type="EMBL" id="MDI6097021.1"/>
    </source>
</evidence>
<accession>A0ABT6WBD2</accession>
<protein>
    <submittedName>
        <fullName evidence="2">DUF5819 family protein</fullName>
    </submittedName>
</protein>
<evidence type="ECO:0000256" key="1">
    <source>
        <dbReference type="SAM" id="Phobius"/>
    </source>
</evidence>
<gene>
    <name evidence="2" type="ORF">QLQ12_00170</name>
</gene>
<keyword evidence="3" id="KW-1185">Reference proteome</keyword>
<dbReference type="InterPro" id="IPR043857">
    <property type="entry name" value="DUF5819"/>
</dbReference>
<sequence>MTARARDGAATPNPPRALRVAMGAVAAVCVAVSVAHVTLVFLHVAPSNPVSQRYDRQIRGWISPLFEQNWMLFAPNPNATRTQIFARTGTMTADGGGEVSDWFDISAVDKADTRHNPYPSRTTQHMLRRAWDSYVATHGEDEISHDAWALTRQRYLRNIAVRRVAAHSSRPYQMIRLKSVTQWIAPPDTGGPAPTYSTEPYTRLLPWWNVTPDGS</sequence>
<dbReference type="RefSeq" id="WP_282756166.1">
    <property type="nucleotide sequence ID" value="NZ_JASCTH010000001.1"/>
</dbReference>
<organism evidence="2 3">
    <name type="scientific">Actinoplanes sandaracinus</name>
    <dbReference type="NCBI Taxonomy" id="3045177"/>
    <lineage>
        <taxon>Bacteria</taxon>
        <taxon>Bacillati</taxon>
        <taxon>Actinomycetota</taxon>
        <taxon>Actinomycetes</taxon>
        <taxon>Micromonosporales</taxon>
        <taxon>Micromonosporaceae</taxon>
        <taxon>Actinoplanes</taxon>
    </lineage>
</organism>
<reference evidence="2 3" key="1">
    <citation type="submission" date="2023-05" db="EMBL/GenBank/DDBJ databases">
        <title>Actinoplanes sp. NEAU-A12 genome sequencing.</title>
        <authorList>
            <person name="Wang Z.-S."/>
        </authorList>
    </citation>
    <scope>NUCLEOTIDE SEQUENCE [LARGE SCALE GENOMIC DNA]</scope>
    <source>
        <strain evidence="2 3">NEAU-A12</strain>
    </source>
</reference>
<keyword evidence="1" id="KW-0472">Membrane</keyword>
<dbReference type="Pfam" id="PF19136">
    <property type="entry name" value="DUF5819"/>
    <property type="match status" value="1"/>
</dbReference>
<comment type="caution">
    <text evidence="2">The sequence shown here is derived from an EMBL/GenBank/DDBJ whole genome shotgun (WGS) entry which is preliminary data.</text>
</comment>
<name>A0ABT6WBD2_9ACTN</name>
<keyword evidence="1" id="KW-1133">Transmembrane helix</keyword>
<keyword evidence="1" id="KW-0812">Transmembrane</keyword>